<accession>A0ABS3HQY6</accession>
<evidence type="ECO:0000313" key="2">
    <source>
        <dbReference type="Proteomes" id="UP000664857"/>
    </source>
</evidence>
<sequence>MFDELEVVKKYFNLNESINRLIRYKKQADNIFYSQNMATRTDYTELGVQARAFRVDKMAIEHIMAIELIDKRIERFELRRRYFNQYLSELPHSDYNELMMKFKQNYNMELSEKLKDNLLDEIEEIEIMICLREGIEVPEKLPCIKLSKDFDSNLNVLSNLFAI</sequence>
<organism evidence="1 2">
    <name type="scientific">Candidatus Vagococcus giribetii</name>
    <dbReference type="NCBI Taxonomy" id="2230876"/>
    <lineage>
        <taxon>Bacteria</taxon>
        <taxon>Bacillati</taxon>
        <taxon>Bacillota</taxon>
        <taxon>Bacilli</taxon>
        <taxon>Lactobacillales</taxon>
        <taxon>Enterococcaceae</taxon>
        <taxon>Vagococcus</taxon>
    </lineage>
</organism>
<dbReference type="EMBL" id="JAFLVX010000011">
    <property type="protein sequence ID" value="MBO0476174.1"/>
    <property type="molecule type" value="Genomic_DNA"/>
</dbReference>
<evidence type="ECO:0000313" key="1">
    <source>
        <dbReference type="EMBL" id="MBO0476174.1"/>
    </source>
</evidence>
<keyword evidence="2" id="KW-1185">Reference proteome</keyword>
<comment type="caution">
    <text evidence="1">The sequence shown here is derived from an EMBL/GenBank/DDBJ whole genome shotgun (WGS) entry which is preliminary data.</text>
</comment>
<name>A0ABS3HQY6_9ENTE</name>
<dbReference type="Proteomes" id="UP000664857">
    <property type="component" value="Unassembled WGS sequence"/>
</dbReference>
<proteinExistence type="predicted"/>
<reference evidence="1 2" key="1">
    <citation type="submission" date="2021-03" db="EMBL/GenBank/DDBJ databases">
        <title>Enterococcal diversity collection.</title>
        <authorList>
            <person name="Gilmore M.S."/>
            <person name="Schwartzman J."/>
            <person name="Van Tyne D."/>
            <person name="Martin M."/>
            <person name="Earl A.M."/>
            <person name="Manson A.L."/>
            <person name="Straub T."/>
            <person name="Salamzade R."/>
            <person name="Saavedra J."/>
            <person name="Lebreton F."/>
            <person name="Prichula J."/>
            <person name="Schaufler K."/>
            <person name="Gaca A."/>
            <person name="Sgardioli B."/>
            <person name="Wagenaar J."/>
            <person name="Strong T."/>
        </authorList>
    </citation>
    <scope>NUCLEOTIDE SEQUENCE [LARGE SCALE GENOMIC DNA]</scope>
    <source>
        <strain evidence="1 2">DIV0080</strain>
    </source>
</reference>
<protein>
    <submittedName>
        <fullName evidence="1">Uncharacterized protein</fullName>
    </submittedName>
</protein>
<dbReference type="RefSeq" id="WP_206965093.1">
    <property type="nucleotide sequence ID" value="NZ_JAFLVX010000011.1"/>
</dbReference>
<gene>
    <name evidence="1" type="ORF">DOK76_03770</name>
</gene>